<reference evidence="1 2" key="1">
    <citation type="journal article" date="2015" name="Mol. Plant Microbe Interact.">
        <title>Genome, transcriptome, and functional analyses of Penicillium expansum provide new insights into secondary metabolism and pathogenicity.</title>
        <authorList>
            <person name="Ballester A.R."/>
            <person name="Marcet-Houben M."/>
            <person name="Levin E."/>
            <person name="Sela N."/>
            <person name="Selma-Lazaro C."/>
            <person name="Carmona L."/>
            <person name="Wisniewski M."/>
            <person name="Droby S."/>
            <person name="Gonzalez-Candelas L."/>
            <person name="Gabaldon T."/>
        </authorList>
    </citation>
    <scope>NUCLEOTIDE SEQUENCE [LARGE SCALE GENOMIC DNA]</scope>
    <source>
        <strain evidence="1 2">PHI-1</strain>
    </source>
</reference>
<evidence type="ECO:0000313" key="2">
    <source>
        <dbReference type="Proteomes" id="UP000030104"/>
    </source>
</evidence>
<protein>
    <submittedName>
        <fullName evidence="1">Uncharacterized protein</fullName>
    </submittedName>
</protein>
<dbReference type="Proteomes" id="UP000030104">
    <property type="component" value="Unassembled WGS sequence"/>
</dbReference>
<gene>
    <name evidence="1" type="ORF">PITC_039830</name>
</gene>
<dbReference type="HOGENOM" id="CLU_3033106_0_0_1"/>
<organism evidence="1 2">
    <name type="scientific">Penicillium italicum</name>
    <name type="common">Blue mold</name>
    <dbReference type="NCBI Taxonomy" id="40296"/>
    <lineage>
        <taxon>Eukaryota</taxon>
        <taxon>Fungi</taxon>
        <taxon>Dikarya</taxon>
        <taxon>Ascomycota</taxon>
        <taxon>Pezizomycotina</taxon>
        <taxon>Eurotiomycetes</taxon>
        <taxon>Eurotiomycetidae</taxon>
        <taxon>Eurotiales</taxon>
        <taxon>Aspergillaceae</taxon>
        <taxon>Penicillium</taxon>
    </lineage>
</organism>
<keyword evidence="2" id="KW-1185">Reference proteome</keyword>
<comment type="caution">
    <text evidence="1">The sequence shown here is derived from an EMBL/GenBank/DDBJ whole genome shotgun (WGS) entry which is preliminary data.</text>
</comment>
<accession>A0A0A2LH41</accession>
<name>A0A0A2LH41_PENIT</name>
<sequence length="55" mass="6389">MHVISQFYPTPLSIHSSECDLRTLSSSRNKAIMWHSTTLPYQLGRKPALMHARHR</sequence>
<evidence type="ECO:0000313" key="1">
    <source>
        <dbReference type="EMBL" id="KGO75900.1"/>
    </source>
</evidence>
<dbReference type="EMBL" id="JQGA01000419">
    <property type="protein sequence ID" value="KGO75900.1"/>
    <property type="molecule type" value="Genomic_DNA"/>
</dbReference>
<dbReference type="AlphaFoldDB" id="A0A0A2LH41"/>
<proteinExistence type="predicted"/>